<dbReference type="EMBL" id="LXQD01000341">
    <property type="protein sequence ID" value="RCJ19309.1"/>
    <property type="molecule type" value="Genomic_DNA"/>
</dbReference>
<proteinExistence type="inferred from homology"/>
<keyword evidence="3" id="KW-1185">Reference proteome</keyword>
<dbReference type="Proteomes" id="UP000252107">
    <property type="component" value="Unassembled WGS sequence"/>
</dbReference>
<accession>A0A367Q571</accession>
<evidence type="ECO:0000313" key="3">
    <source>
        <dbReference type="Proteomes" id="UP000252107"/>
    </source>
</evidence>
<evidence type="ECO:0008006" key="4">
    <source>
        <dbReference type="Google" id="ProtNLM"/>
    </source>
</evidence>
<evidence type="ECO:0000256" key="1">
    <source>
        <dbReference type="ARBA" id="ARBA00009299"/>
    </source>
</evidence>
<comment type="caution">
    <text evidence="2">The sequence shown here is derived from an EMBL/GenBank/DDBJ whole genome shotgun (WGS) entry which is preliminary data.</text>
</comment>
<comment type="similarity">
    <text evidence="1">Belongs to the CpcE/RpcE/PecE family.</text>
</comment>
<evidence type="ECO:0000313" key="2">
    <source>
        <dbReference type="EMBL" id="RCJ19309.1"/>
    </source>
</evidence>
<protein>
    <recommendedName>
        <fullName evidence="4">DNA alkylation repair protein</fullName>
    </recommendedName>
</protein>
<dbReference type="Pfam" id="PF08713">
    <property type="entry name" value="DNA_alkylation"/>
    <property type="match status" value="1"/>
</dbReference>
<sequence>MQLRKGARKRSEIPDEVLQSLNQGKIETVNLVEWLAIDMSVLLKNILIELDLADVHRLHITSAVIQNVGIIKRLQGIGEALFHVLKECDNRLSVFEFLANHPSDMVRDWACFTVAADKFLSLPERLQATRRFAGDGNMSVRECAWESLRSYLVEDLEHSLNLLLPWVKDQDPNIRRCAVEATRPCGVWCKHILALKEHPEPGLIILEEVRSDASNYVQRSVANWLNDASKTRPDWVINVCNRWQKESSTQATNWIVKHATRTLSKKKKK</sequence>
<organism evidence="2 3">
    <name type="scientific">Nostoc minutum NIES-26</name>
    <dbReference type="NCBI Taxonomy" id="1844469"/>
    <lineage>
        <taxon>Bacteria</taxon>
        <taxon>Bacillati</taxon>
        <taxon>Cyanobacteriota</taxon>
        <taxon>Cyanophyceae</taxon>
        <taxon>Nostocales</taxon>
        <taxon>Nostocaceae</taxon>
        <taxon>Nostoc</taxon>
    </lineage>
</organism>
<dbReference type="InterPro" id="IPR016024">
    <property type="entry name" value="ARM-type_fold"/>
</dbReference>
<name>A0A367Q571_9NOSO</name>
<dbReference type="InterPro" id="IPR014825">
    <property type="entry name" value="DNA_alkylation"/>
</dbReference>
<gene>
    <name evidence="2" type="ORF">A6770_32090</name>
</gene>
<dbReference type="SUPFAM" id="SSF48371">
    <property type="entry name" value="ARM repeat"/>
    <property type="match status" value="1"/>
</dbReference>
<dbReference type="AlphaFoldDB" id="A0A367Q571"/>
<dbReference type="Gene3D" id="1.25.40.290">
    <property type="entry name" value="ARM repeat domains"/>
    <property type="match status" value="1"/>
</dbReference>
<reference evidence="2" key="1">
    <citation type="submission" date="2016-04" db="EMBL/GenBank/DDBJ databases">
        <authorList>
            <person name="Tabuchi Yagui T.R."/>
        </authorList>
    </citation>
    <scope>NUCLEOTIDE SEQUENCE [LARGE SCALE GENOMIC DNA]</scope>
    <source>
        <strain evidence="2">NIES-26</strain>
    </source>
</reference>